<sequence length="99" mass="11438">MKTEPSHCVNSNNRMRGPIHVRPGTFSATPQATRVYLHWHVSNLLFDGAFLPASRWRYGYQSFLSRLQNEKYGDSYLTRYEPSSSKPSWKTAEEDLARG</sequence>
<proteinExistence type="predicted"/>
<dbReference type="EMBL" id="IACL01091896">
    <property type="protein sequence ID" value="LAB12592.1"/>
    <property type="molecule type" value="Transcribed_RNA"/>
</dbReference>
<evidence type="ECO:0000313" key="2">
    <source>
        <dbReference type="EMBL" id="LAB12592.1"/>
    </source>
</evidence>
<protein>
    <submittedName>
        <fullName evidence="2">Uncharacterized protein</fullName>
    </submittedName>
</protein>
<reference evidence="2" key="1">
    <citation type="submission" date="2017-07" db="EMBL/GenBank/DDBJ databases">
        <authorList>
            <person name="Mikheyev A."/>
            <person name="Grau M."/>
        </authorList>
    </citation>
    <scope>NUCLEOTIDE SEQUENCE</scope>
    <source>
        <tissue evidence="2">Venom_gland</tissue>
    </source>
</reference>
<feature type="region of interest" description="Disordered" evidence="1">
    <location>
        <begin position="79"/>
        <end position="99"/>
    </location>
</feature>
<evidence type="ECO:0000256" key="1">
    <source>
        <dbReference type="SAM" id="MobiDB-lite"/>
    </source>
</evidence>
<accession>A0A2D4KV65</accession>
<organism evidence="2">
    <name type="scientific">Micrurus paraensis</name>
    <dbReference type="NCBI Taxonomy" id="1970185"/>
    <lineage>
        <taxon>Eukaryota</taxon>
        <taxon>Metazoa</taxon>
        <taxon>Chordata</taxon>
        <taxon>Craniata</taxon>
        <taxon>Vertebrata</taxon>
        <taxon>Euteleostomi</taxon>
        <taxon>Lepidosauria</taxon>
        <taxon>Squamata</taxon>
        <taxon>Bifurcata</taxon>
        <taxon>Unidentata</taxon>
        <taxon>Episquamata</taxon>
        <taxon>Toxicofera</taxon>
        <taxon>Serpentes</taxon>
        <taxon>Colubroidea</taxon>
        <taxon>Elapidae</taxon>
        <taxon>Elapinae</taxon>
        <taxon>Micrurus</taxon>
    </lineage>
</organism>
<dbReference type="AlphaFoldDB" id="A0A2D4KV65"/>
<reference evidence="2" key="2">
    <citation type="submission" date="2017-11" db="EMBL/GenBank/DDBJ databases">
        <title>Coralsnake Venomics: Analyses of Venom Gland Transcriptomes and Proteomes of Six Brazilian Taxa.</title>
        <authorList>
            <person name="Aird S.D."/>
            <person name="Jorge da Silva N."/>
            <person name="Qiu L."/>
            <person name="Villar-Briones A."/>
            <person name="Aparecida-Saddi V."/>
            <person name="Campos-Telles M.P."/>
            <person name="Grau M."/>
            <person name="Mikheyev A.S."/>
        </authorList>
    </citation>
    <scope>NUCLEOTIDE SEQUENCE</scope>
    <source>
        <tissue evidence="2">Venom_gland</tissue>
    </source>
</reference>
<name>A0A2D4KV65_9SAUR</name>